<dbReference type="PANTHER" id="PTHR46797:SF1">
    <property type="entry name" value="METHYLPHOSPHONATE SYNTHASE"/>
    <property type="match status" value="1"/>
</dbReference>
<dbReference type="GO" id="GO:0003700">
    <property type="term" value="F:DNA-binding transcription factor activity"/>
    <property type="evidence" value="ECO:0007669"/>
    <property type="project" value="TreeGrafter"/>
</dbReference>
<evidence type="ECO:0000313" key="4">
    <source>
        <dbReference type="EMBL" id="MDP9896653.1"/>
    </source>
</evidence>
<dbReference type="AlphaFoldDB" id="A0AAW8CZ81"/>
<dbReference type="PANTHER" id="PTHR46797">
    <property type="entry name" value="HTH-TYPE TRANSCRIPTIONAL REGULATOR"/>
    <property type="match status" value="1"/>
</dbReference>
<dbReference type="EMBL" id="JAUSRD010000020">
    <property type="protein sequence ID" value="MDP9896653.1"/>
    <property type="molecule type" value="Genomic_DNA"/>
</dbReference>
<dbReference type="SUPFAM" id="SSF47413">
    <property type="entry name" value="lambda repressor-like DNA-binding domains"/>
    <property type="match status" value="1"/>
</dbReference>
<dbReference type="GO" id="GO:0003677">
    <property type="term" value="F:DNA binding"/>
    <property type="evidence" value="ECO:0007669"/>
    <property type="project" value="UniProtKB-KW"/>
</dbReference>
<keyword evidence="1" id="KW-0238">DNA-binding</keyword>
<dbReference type="GO" id="GO:0005829">
    <property type="term" value="C:cytosol"/>
    <property type="evidence" value="ECO:0007669"/>
    <property type="project" value="TreeGrafter"/>
</dbReference>
<evidence type="ECO:0000313" key="5">
    <source>
        <dbReference type="Proteomes" id="UP001242045"/>
    </source>
</evidence>
<reference evidence="4" key="1">
    <citation type="submission" date="2023-07" db="EMBL/GenBank/DDBJ databases">
        <title>Sorghum-associated microbial communities from plants grown in Nebraska, USA.</title>
        <authorList>
            <person name="Schachtman D."/>
        </authorList>
    </citation>
    <scope>NUCLEOTIDE SEQUENCE</scope>
    <source>
        <strain evidence="4">DS3754</strain>
    </source>
</reference>
<feature type="domain" description="HTH cro/C1-type" evidence="3">
    <location>
        <begin position="27"/>
        <end position="81"/>
    </location>
</feature>
<name>A0AAW8CZ81_9BURK</name>
<dbReference type="PROSITE" id="PS50943">
    <property type="entry name" value="HTH_CROC1"/>
    <property type="match status" value="1"/>
</dbReference>
<evidence type="ECO:0000256" key="1">
    <source>
        <dbReference type="ARBA" id="ARBA00023125"/>
    </source>
</evidence>
<protein>
    <submittedName>
        <fullName evidence="4">Transcriptional regulator with XRE-family HTH domain</fullName>
    </submittedName>
</protein>
<evidence type="ECO:0000256" key="2">
    <source>
        <dbReference type="SAM" id="MobiDB-lite"/>
    </source>
</evidence>
<dbReference type="SMART" id="SM00530">
    <property type="entry name" value="HTH_XRE"/>
    <property type="match status" value="1"/>
</dbReference>
<dbReference type="Proteomes" id="UP001242045">
    <property type="component" value="Unassembled WGS sequence"/>
</dbReference>
<dbReference type="InterPro" id="IPR010982">
    <property type="entry name" value="Lambda_DNA-bd_dom_sf"/>
</dbReference>
<dbReference type="RefSeq" id="WP_307686887.1">
    <property type="nucleotide sequence ID" value="NZ_JAUSRD010000020.1"/>
</dbReference>
<dbReference type="InterPro" id="IPR050807">
    <property type="entry name" value="TransReg_Diox_bact_type"/>
</dbReference>
<gene>
    <name evidence="4" type="ORF">J2W31_005789</name>
</gene>
<organism evidence="4 5">
    <name type="scientific">Variovorax boronicumulans</name>
    <dbReference type="NCBI Taxonomy" id="436515"/>
    <lineage>
        <taxon>Bacteria</taxon>
        <taxon>Pseudomonadati</taxon>
        <taxon>Pseudomonadota</taxon>
        <taxon>Betaproteobacteria</taxon>
        <taxon>Burkholderiales</taxon>
        <taxon>Comamonadaceae</taxon>
        <taxon>Variovorax</taxon>
    </lineage>
</organism>
<dbReference type="Pfam" id="PF13560">
    <property type="entry name" value="HTH_31"/>
    <property type="match status" value="1"/>
</dbReference>
<dbReference type="InterPro" id="IPR001387">
    <property type="entry name" value="Cro/C1-type_HTH"/>
</dbReference>
<proteinExistence type="predicted"/>
<dbReference type="CDD" id="cd00093">
    <property type="entry name" value="HTH_XRE"/>
    <property type="match status" value="1"/>
</dbReference>
<dbReference type="Gene3D" id="1.10.260.40">
    <property type="entry name" value="lambda repressor-like DNA-binding domains"/>
    <property type="match status" value="1"/>
</dbReference>
<sequence>MPTPAKRSKLQAPMHRELVSIALGKRLKELRIRADRSQTELAFDCELDRTYISLIERGLANPSLWTLGTLAYALKTTVPNLLQGNTHVVEPSMGEQSRKRRVNQASHEPKIAIGSRRSQLR</sequence>
<comment type="caution">
    <text evidence="4">The sequence shown here is derived from an EMBL/GenBank/DDBJ whole genome shotgun (WGS) entry which is preliminary data.</text>
</comment>
<accession>A0AAW8CZ81</accession>
<feature type="region of interest" description="Disordered" evidence="2">
    <location>
        <begin position="85"/>
        <end position="121"/>
    </location>
</feature>
<evidence type="ECO:0000259" key="3">
    <source>
        <dbReference type="PROSITE" id="PS50943"/>
    </source>
</evidence>